<dbReference type="GO" id="GO:0016705">
    <property type="term" value="F:oxidoreductase activity, acting on paired donors, with incorporation or reduction of molecular oxygen"/>
    <property type="evidence" value="ECO:0007669"/>
    <property type="project" value="InterPro"/>
</dbReference>
<dbReference type="SUPFAM" id="SSF48264">
    <property type="entry name" value="Cytochrome P450"/>
    <property type="match status" value="1"/>
</dbReference>
<dbReference type="PANTHER" id="PTHR24305">
    <property type="entry name" value="CYTOCHROME P450"/>
    <property type="match status" value="1"/>
</dbReference>
<dbReference type="InterPro" id="IPR036396">
    <property type="entry name" value="Cyt_P450_sf"/>
</dbReference>
<evidence type="ECO:0000313" key="4">
    <source>
        <dbReference type="EMBL" id="UPV99229.1"/>
    </source>
</evidence>
<dbReference type="GO" id="GO:0004497">
    <property type="term" value="F:monooxygenase activity"/>
    <property type="evidence" value="ECO:0007669"/>
    <property type="project" value="UniProtKB-KW"/>
</dbReference>
<dbReference type="AlphaFoldDB" id="A0A8U0IDU8"/>
<dbReference type="InterPro" id="IPR017972">
    <property type="entry name" value="Cyt_P450_CS"/>
</dbReference>
<evidence type="ECO:0000256" key="2">
    <source>
        <dbReference type="ARBA" id="ARBA00010617"/>
    </source>
</evidence>
<comment type="similarity">
    <text evidence="2 3">Belongs to the cytochrome P450 family.</text>
</comment>
<organism evidence="4 5">
    <name type="scientific">Halorussus gelatinilyticus</name>
    <dbReference type="NCBI Taxonomy" id="2937524"/>
    <lineage>
        <taxon>Archaea</taxon>
        <taxon>Methanobacteriati</taxon>
        <taxon>Methanobacteriota</taxon>
        <taxon>Stenosarchaea group</taxon>
        <taxon>Halobacteria</taxon>
        <taxon>Halobacteriales</taxon>
        <taxon>Haladaptataceae</taxon>
        <taxon>Halorussus</taxon>
    </lineage>
</organism>
<dbReference type="EMBL" id="CP096658">
    <property type="protein sequence ID" value="UPV99229.1"/>
    <property type="molecule type" value="Genomic_DNA"/>
</dbReference>
<keyword evidence="3" id="KW-0479">Metal-binding</keyword>
<dbReference type="Pfam" id="PF00067">
    <property type="entry name" value="p450"/>
    <property type="match status" value="1"/>
</dbReference>
<dbReference type="PANTHER" id="PTHR24305:SF166">
    <property type="entry name" value="CYTOCHROME P450 12A4, MITOCHONDRIAL-RELATED"/>
    <property type="match status" value="1"/>
</dbReference>
<dbReference type="Proteomes" id="UP000830434">
    <property type="component" value="Chromosome"/>
</dbReference>
<name>A0A8U0IDU8_9EURY</name>
<protein>
    <submittedName>
        <fullName evidence="4">Cytochrome P450</fullName>
    </submittedName>
</protein>
<dbReference type="PROSITE" id="PS00086">
    <property type="entry name" value="CYTOCHROME_P450"/>
    <property type="match status" value="1"/>
</dbReference>
<dbReference type="Gene3D" id="1.10.630.10">
    <property type="entry name" value="Cytochrome P450"/>
    <property type="match status" value="1"/>
</dbReference>
<dbReference type="InterPro" id="IPR050121">
    <property type="entry name" value="Cytochrome_P450_monoxygenase"/>
</dbReference>
<dbReference type="PRINTS" id="PR00463">
    <property type="entry name" value="EP450I"/>
</dbReference>
<evidence type="ECO:0000313" key="5">
    <source>
        <dbReference type="Proteomes" id="UP000830434"/>
    </source>
</evidence>
<accession>A0A8U0IDU8</accession>
<comment type="cofactor">
    <cofactor evidence="1">
        <name>heme</name>
        <dbReference type="ChEBI" id="CHEBI:30413"/>
    </cofactor>
</comment>
<dbReference type="GO" id="GO:0005506">
    <property type="term" value="F:iron ion binding"/>
    <property type="evidence" value="ECO:0007669"/>
    <property type="project" value="InterPro"/>
</dbReference>
<keyword evidence="3" id="KW-0560">Oxidoreductase</keyword>
<dbReference type="KEGG" id="haxz:M0R88_11905"/>
<sequence length="146" mass="16662">MVEAHAIGHADDVLRGERVVLGNRLGRRVEEEREEVGHATIPEGTTVSCQQWAIHRDSTFYDDPLSYRPEHWTDEFEEGPPGFAYFPFGGGPRRCIASRFAKFEVKAILATMLRNWNLETKLEKTEFKPSISLRPDTDVTMVPTSR</sequence>
<dbReference type="GeneID" id="72190570"/>
<evidence type="ECO:0000256" key="3">
    <source>
        <dbReference type="RuleBase" id="RU000461"/>
    </source>
</evidence>
<evidence type="ECO:0000256" key="1">
    <source>
        <dbReference type="ARBA" id="ARBA00001971"/>
    </source>
</evidence>
<keyword evidence="3" id="KW-0408">Iron</keyword>
<dbReference type="RefSeq" id="WP_248653728.1">
    <property type="nucleotide sequence ID" value="NZ_CP096658.1"/>
</dbReference>
<keyword evidence="3" id="KW-0349">Heme</keyword>
<gene>
    <name evidence="4" type="ORF">M0R88_11905</name>
</gene>
<keyword evidence="3" id="KW-0503">Monooxygenase</keyword>
<dbReference type="InterPro" id="IPR002401">
    <property type="entry name" value="Cyt_P450_E_grp-I"/>
</dbReference>
<reference evidence="4" key="1">
    <citation type="submission" date="2022-04" db="EMBL/GenBank/DDBJ databases">
        <title>Diverse halophilic archaea isolated from saline environments.</title>
        <authorList>
            <person name="Cui H.-L."/>
        </authorList>
    </citation>
    <scope>NUCLEOTIDE SEQUENCE</scope>
    <source>
        <strain evidence="4">XZYJT40</strain>
    </source>
</reference>
<proteinExistence type="inferred from homology"/>
<dbReference type="InterPro" id="IPR001128">
    <property type="entry name" value="Cyt_P450"/>
</dbReference>
<dbReference type="GO" id="GO:0020037">
    <property type="term" value="F:heme binding"/>
    <property type="evidence" value="ECO:0007669"/>
    <property type="project" value="InterPro"/>
</dbReference>
<keyword evidence="5" id="KW-1185">Reference proteome</keyword>